<comment type="subcellular location">
    <subcellularLocation>
        <location evidence="1">Membrane</location>
        <topology evidence="1">Multi-pass membrane protein</topology>
    </subcellularLocation>
</comment>
<evidence type="ECO:0000313" key="9">
    <source>
        <dbReference type="Proteomes" id="UP000070412"/>
    </source>
</evidence>
<keyword evidence="4 6" id="KW-1133">Transmembrane helix</keyword>
<dbReference type="EMBL" id="WVUK01000053">
    <property type="protein sequence ID" value="KAF7494362.1"/>
    <property type="molecule type" value="Genomic_DNA"/>
</dbReference>
<dbReference type="OrthoDB" id="6428174at2759"/>
<dbReference type="AlphaFoldDB" id="A0A834RF65"/>
<keyword evidence="9" id="KW-1185">Reference proteome</keyword>
<dbReference type="GO" id="GO:0015095">
    <property type="term" value="F:magnesium ion transmembrane transporter activity"/>
    <property type="evidence" value="ECO:0007669"/>
    <property type="project" value="InterPro"/>
</dbReference>
<evidence type="ECO:0000256" key="3">
    <source>
        <dbReference type="ARBA" id="ARBA00022692"/>
    </source>
</evidence>
<feature type="transmembrane region" description="Helical" evidence="6">
    <location>
        <begin position="6"/>
        <end position="25"/>
    </location>
</feature>
<dbReference type="EnsemblMetazoa" id="SSS_3997s_mrna">
    <property type="protein sequence ID" value="KAF7494362.1"/>
    <property type="gene ID" value="SSS_3997"/>
</dbReference>
<evidence type="ECO:0000313" key="7">
    <source>
        <dbReference type="EMBL" id="KAF7494362.1"/>
    </source>
</evidence>
<sequence>MLISILIGITLAILSCIFIGISFILKKVGLIRLSNRGLRAGRGGYGYLTDWVWWLGLLLMGIGELANFVAYTFAPASLVTPLGALSVLVSSVLAHKYLKENLNLFSKIGCSLAIIGSTVIVLHAPKEAKVDSLDEIAMMLARPSQHQCFYYILICSMIGSLSVISCKGFGIGLKQTFTESNHIRYFDTSIVTPIYYVFFTSFVLIASAIVFREWTSMTIEHVVGNLCGFATTIIVCETSPTILCAYVRNHSQRSLLPDIRRSIKPGLITWTMDDDEC</sequence>
<feature type="transmembrane region" description="Helical" evidence="6">
    <location>
        <begin position="194"/>
        <end position="211"/>
    </location>
</feature>
<protein>
    <submittedName>
        <fullName evidence="7">Magnesium transporter NIPA2</fullName>
    </submittedName>
</protein>
<evidence type="ECO:0000256" key="4">
    <source>
        <dbReference type="ARBA" id="ARBA00022989"/>
    </source>
</evidence>
<feature type="transmembrane region" description="Helical" evidence="6">
    <location>
        <begin position="223"/>
        <end position="247"/>
    </location>
</feature>
<dbReference type="SUPFAM" id="SSF103481">
    <property type="entry name" value="Multidrug resistance efflux transporter EmrE"/>
    <property type="match status" value="1"/>
</dbReference>
<dbReference type="Proteomes" id="UP000070412">
    <property type="component" value="Unassembled WGS sequence"/>
</dbReference>
<feature type="transmembrane region" description="Helical" evidence="6">
    <location>
        <begin position="104"/>
        <end position="124"/>
    </location>
</feature>
<evidence type="ECO:0000256" key="5">
    <source>
        <dbReference type="ARBA" id="ARBA00023136"/>
    </source>
</evidence>
<reference evidence="9" key="1">
    <citation type="journal article" date="2020" name="PLoS Negl. Trop. Dis.">
        <title>High-quality nuclear genome for Sarcoptes scabiei-A critical resource for a neglected parasite.</title>
        <authorList>
            <person name="Korhonen P.K."/>
            <person name="Gasser R.B."/>
            <person name="Ma G."/>
            <person name="Wang T."/>
            <person name="Stroehlein A.J."/>
            <person name="Young N.D."/>
            <person name="Ang C.S."/>
            <person name="Fernando D.D."/>
            <person name="Lu H.C."/>
            <person name="Taylor S."/>
            <person name="Reynolds S.L."/>
            <person name="Mofiz E."/>
            <person name="Najaraj S.H."/>
            <person name="Gowda H."/>
            <person name="Madugundu A."/>
            <person name="Renuse S."/>
            <person name="Holt D."/>
            <person name="Pandey A."/>
            <person name="Papenfuss A.T."/>
            <person name="Fischer K."/>
        </authorList>
    </citation>
    <scope>NUCLEOTIDE SEQUENCE [LARGE SCALE GENOMIC DNA]</scope>
</reference>
<feature type="transmembrane region" description="Helical" evidence="6">
    <location>
        <begin position="45"/>
        <end position="62"/>
    </location>
</feature>
<evidence type="ECO:0000256" key="2">
    <source>
        <dbReference type="ARBA" id="ARBA00007230"/>
    </source>
</evidence>
<dbReference type="PANTHER" id="PTHR12570:SF92">
    <property type="entry name" value="SPICHTHYIN, ISOFORM B"/>
    <property type="match status" value="1"/>
</dbReference>
<evidence type="ECO:0000256" key="6">
    <source>
        <dbReference type="SAM" id="Phobius"/>
    </source>
</evidence>
<proteinExistence type="inferred from homology"/>
<keyword evidence="5 6" id="KW-0472">Membrane</keyword>
<dbReference type="InterPro" id="IPR008521">
    <property type="entry name" value="Mg_trans_NIPA"/>
</dbReference>
<evidence type="ECO:0000313" key="8">
    <source>
        <dbReference type="EnsemblMetazoa" id="KAF7494362.1"/>
    </source>
</evidence>
<reference evidence="8" key="3">
    <citation type="submission" date="2022-06" db="UniProtKB">
        <authorList>
            <consortium name="EnsemblMetazoa"/>
        </authorList>
    </citation>
    <scope>IDENTIFICATION</scope>
</reference>
<gene>
    <name evidence="7" type="ORF">SSS_3997</name>
</gene>
<dbReference type="PANTHER" id="PTHR12570">
    <property type="match status" value="1"/>
</dbReference>
<feature type="transmembrane region" description="Helical" evidence="6">
    <location>
        <begin position="68"/>
        <end position="92"/>
    </location>
</feature>
<name>A0A834RF65_SARSC</name>
<dbReference type="Pfam" id="PF05653">
    <property type="entry name" value="Mg_trans_NIPA"/>
    <property type="match status" value="2"/>
</dbReference>
<feature type="transmembrane region" description="Helical" evidence="6">
    <location>
        <begin position="149"/>
        <end position="173"/>
    </location>
</feature>
<organism evidence="7">
    <name type="scientific">Sarcoptes scabiei</name>
    <name type="common">Itch mite</name>
    <name type="synonym">Acarus scabiei</name>
    <dbReference type="NCBI Taxonomy" id="52283"/>
    <lineage>
        <taxon>Eukaryota</taxon>
        <taxon>Metazoa</taxon>
        <taxon>Ecdysozoa</taxon>
        <taxon>Arthropoda</taxon>
        <taxon>Chelicerata</taxon>
        <taxon>Arachnida</taxon>
        <taxon>Acari</taxon>
        <taxon>Acariformes</taxon>
        <taxon>Sarcoptiformes</taxon>
        <taxon>Astigmata</taxon>
        <taxon>Psoroptidia</taxon>
        <taxon>Sarcoptoidea</taxon>
        <taxon>Sarcoptidae</taxon>
        <taxon>Sarcoptinae</taxon>
        <taxon>Sarcoptes</taxon>
    </lineage>
</organism>
<dbReference type="InterPro" id="IPR037185">
    <property type="entry name" value="EmrE-like"/>
</dbReference>
<evidence type="ECO:0000256" key="1">
    <source>
        <dbReference type="ARBA" id="ARBA00004141"/>
    </source>
</evidence>
<reference evidence="7" key="2">
    <citation type="submission" date="2020-01" db="EMBL/GenBank/DDBJ databases">
        <authorList>
            <person name="Korhonen P.K.K."/>
            <person name="Guangxu M.G."/>
            <person name="Wang T.W."/>
            <person name="Stroehlein A.J.S."/>
            <person name="Young N.D."/>
            <person name="Ang C.-S.A."/>
            <person name="Fernando D.W.F."/>
            <person name="Lu H.L."/>
            <person name="Taylor S.T."/>
            <person name="Ehtesham M.E.M."/>
            <person name="Najaraj S.H.N."/>
            <person name="Harsha G.H.G."/>
            <person name="Madugundu A.M."/>
            <person name="Renuse S.R."/>
            <person name="Holt D.H."/>
            <person name="Pandey A.P."/>
            <person name="Papenfuss A.P."/>
            <person name="Gasser R.B.G."/>
            <person name="Fischer K.F."/>
        </authorList>
    </citation>
    <scope>NUCLEOTIDE SEQUENCE</scope>
    <source>
        <strain evidence="7">SSS_KF_BRIS2020</strain>
    </source>
</reference>
<keyword evidence="3 6" id="KW-0812">Transmembrane</keyword>
<accession>A0A834RF65</accession>
<comment type="similarity">
    <text evidence="2">Belongs to the NIPA family.</text>
</comment>
<dbReference type="GO" id="GO:0016020">
    <property type="term" value="C:membrane"/>
    <property type="evidence" value="ECO:0007669"/>
    <property type="project" value="UniProtKB-SubCell"/>
</dbReference>